<dbReference type="InterPro" id="IPR012340">
    <property type="entry name" value="NA-bd_OB-fold"/>
</dbReference>
<gene>
    <name evidence="2" type="ORF">A5649_07260</name>
</gene>
<dbReference type="SUPFAM" id="SSF50249">
    <property type="entry name" value="Nucleic acid-binding proteins"/>
    <property type="match status" value="1"/>
</dbReference>
<proteinExistence type="predicted"/>
<dbReference type="AlphaFoldDB" id="A0AA91EY02"/>
<dbReference type="PANTHER" id="PTHR34075:SF5">
    <property type="entry name" value="BLR3430 PROTEIN"/>
    <property type="match status" value="1"/>
</dbReference>
<dbReference type="PANTHER" id="PTHR34075">
    <property type="entry name" value="BLR3430 PROTEIN"/>
    <property type="match status" value="1"/>
</dbReference>
<evidence type="ECO:0000259" key="1">
    <source>
        <dbReference type="Pfam" id="PF01796"/>
    </source>
</evidence>
<organism evidence="2 3">
    <name type="scientific">Mycolicibacter heraklionensis</name>
    <dbReference type="NCBI Taxonomy" id="512402"/>
    <lineage>
        <taxon>Bacteria</taxon>
        <taxon>Bacillati</taxon>
        <taxon>Actinomycetota</taxon>
        <taxon>Actinomycetes</taxon>
        <taxon>Mycobacteriales</taxon>
        <taxon>Mycobacteriaceae</taxon>
        <taxon>Mycolicibacter</taxon>
    </lineage>
</organism>
<name>A0AA91EY02_9MYCO</name>
<comment type="caution">
    <text evidence="2">The sequence shown here is derived from an EMBL/GenBank/DDBJ whole genome shotgun (WGS) entry which is preliminary data.</text>
</comment>
<protein>
    <submittedName>
        <fullName evidence="2">Acyl dehydratase</fullName>
    </submittedName>
</protein>
<dbReference type="Proteomes" id="UP000093712">
    <property type="component" value="Unassembled WGS sequence"/>
</dbReference>
<accession>A0AA91EY02</accession>
<evidence type="ECO:0000313" key="3">
    <source>
        <dbReference type="Proteomes" id="UP000093712"/>
    </source>
</evidence>
<dbReference type="Pfam" id="PF01796">
    <property type="entry name" value="OB_ChsH2_C"/>
    <property type="match status" value="1"/>
</dbReference>
<sequence>MITFERPMPVKTPTTAPFWDALAQHRIVIQYSPSTESYVFYPRVRAPRTLADDLEWREISGMGTLYSFTVARRPVGPHFADAVPQLLAIVEWDEGPRFSTELVNVDPGGSARLDGGEAKLGPSHKPRDLVVGMRVQPVFCDYPEHDVTMLRYEPAPSRG</sequence>
<feature type="domain" description="ChsH2 C-terminal OB-fold" evidence="1">
    <location>
        <begin position="56"/>
        <end position="139"/>
    </location>
</feature>
<dbReference type="InterPro" id="IPR002878">
    <property type="entry name" value="ChsH2_C"/>
</dbReference>
<evidence type="ECO:0000313" key="2">
    <source>
        <dbReference type="EMBL" id="OBK82945.1"/>
    </source>
</evidence>
<dbReference type="EMBL" id="LZME01000115">
    <property type="protein sequence ID" value="OBK82945.1"/>
    <property type="molecule type" value="Genomic_DNA"/>
</dbReference>
<dbReference type="RefSeq" id="WP_065041386.1">
    <property type="nucleotide sequence ID" value="NZ_LZME01000115.1"/>
</dbReference>
<dbReference type="InterPro" id="IPR052513">
    <property type="entry name" value="Thioester_dehydratase-like"/>
</dbReference>
<reference evidence="2 3" key="1">
    <citation type="submission" date="2016-06" db="EMBL/GenBank/DDBJ databases">
        <authorList>
            <person name="Sutton G."/>
            <person name="Brinkac L."/>
            <person name="Sanka R."/>
            <person name="Adams M."/>
            <person name="Lau E."/>
            <person name="Garcia-Basteiro A."/>
            <person name="Lopez-Varela E."/>
            <person name="Palencia S."/>
        </authorList>
    </citation>
    <scope>NUCLEOTIDE SEQUENCE [LARGE SCALE GENOMIC DNA]</scope>
    <source>
        <strain evidence="2 3">1211594.5</strain>
    </source>
</reference>